<sequence>MGELIETTVDSEIARYYLENYLQNQKPQVAFDKKINTFNREYANRPLNREDLKQLSVLTSVDFAALFWAEHLYQNEKNRKLQDLFQEKLSALRAMGFAALVIPNRDCCVLLFVPAWDYTKTGMMTGSDLSRPMRIANNLGIESVFVPINPHGAVEENAVFISQTIQSYATSKKDIILVGPSSAGPAIHLSLAHKLSPKTQKRVKAWVNLAGILQGTPLVDHYQKWFRVWFLKLALWWEAWEKENVLSLSMEKSRVRFEGLSLPQDLLVINYIGLSLSGDITPFAAERYVMLRSEGPNDGLTLLPDSLAPESRSILALRSDHFFNEDPEITLKTIALMQVLFEVLAPEDL</sequence>
<evidence type="ECO:0000313" key="1">
    <source>
        <dbReference type="EMBL" id="VAX29561.1"/>
    </source>
</evidence>
<organism evidence="1">
    <name type="scientific">hydrothermal vent metagenome</name>
    <dbReference type="NCBI Taxonomy" id="652676"/>
    <lineage>
        <taxon>unclassified sequences</taxon>
        <taxon>metagenomes</taxon>
        <taxon>ecological metagenomes</taxon>
    </lineage>
</organism>
<reference evidence="1" key="1">
    <citation type="submission" date="2018-06" db="EMBL/GenBank/DDBJ databases">
        <authorList>
            <person name="Zhirakovskaya E."/>
        </authorList>
    </citation>
    <scope>NUCLEOTIDE SEQUENCE</scope>
</reference>
<dbReference type="AlphaFoldDB" id="A0A3B1CST6"/>
<accession>A0A3B1CST6</accession>
<name>A0A3B1CST6_9ZZZZ</name>
<gene>
    <name evidence="1" type="ORF">MNBD_NITROSPIRAE01-1344</name>
</gene>
<dbReference type="EMBL" id="UOGF01000052">
    <property type="protein sequence ID" value="VAX29561.1"/>
    <property type="molecule type" value="Genomic_DNA"/>
</dbReference>
<protein>
    <submittedName>
        <fullName evidence="1">Uncharacterized protein</fullName>
    </submittedName>
</protein>
<proteinExistence type="predicted"/>